<dbReference type="InterPro" id="IPR006640">
    <property type="entry name" value="SprT-like_domain"/>
</dbReference>
<dbReference type="Pfam" id="PF10263">
    <property type="entry name" value="SprT-like"/>
    <property type="match status" value="1"/>
</dbReference>
<organism evidence="2 3">
    <name type="scientific">Klebsiella phage ZCKP1</name>
    <dbReference type="NCBI Taxonomy" id="2201417"/>
    <lineage>
        <taxon>Viruses</taxon>
        <taxon>Duplodnaviria</taxon>
        <taxon>Heunggongvirae</taxon>
        <taxon>Uroviricota</taxon>
        <taxon>Caudoviricetes</taxon>
        <taxon>Stephanstirmvirinae</taxon>
        <taxon>Phapecoctavirus</taxon>
        <taxon>Phapecoctavirus ZCKP1</taxon>
        <taxon>Klebsiella virus ZCKP1</taxon>
    </lineage>
</organism>
<name>A0A2Z4QDG8_9CAUD</name>
<reference evidence="2 3" key="1">
    <citation type="submission" date="2018-04" db="EMBL/GenBank/DDBJ databases">
        <title>Bacteriophage ZCKP1: a potential treatment for Klebsiella pneumoniae isolated from Egyptian diabetic foot patients.</title>
        <authorList>
            <person name="Taha O.A."/>
            <person name="Connerton P.L."/>
            <person name="Connerton I.F."/>
            <person name="El-Shibiny A."/>
        </authorList>
    </citation>
    <scope>NUCLEOTIDE SEQUENCE [LARGE SCALE GENOMIC DNA]</scope>
</reference>
<evidence type="ECO:0000259" key="1">
    <source>
        <dbReference type="Pfam" id="PF10263"/>
    </source>
</evidence>
<dbReference type="EMBL" id="MH252123">
    <property type="protein sequence ID" value="AWY08167.1"/>
    <property type="molecule type" value="Genomic_DNA"/>
</dbReference>
<accession>A0A2Z4QDG8</accession>
<evidence type="ECO:0000313" key="3">
    <source>
        <dbReference type="Proteomes" id="UP000250540"/>
    </source>
</evidence>
<dbReference type="KEGG" id="vg:54994008"/>
<sequence length="196" mass="23330">MHTERDLQLLWWEVMQEIKEDFPVYYNMLREAGYKACVRNKVNNSFGWCNYRDKIVVVNWHLHKNSTRDMIVDTMKHEIAHAIDGCMGKFSRHGAHWQKLAAELGANPKATSKEPLNHEYKYVLVLVDRFATRCVRGYNRKPNRMYPGKQPNMWLKSDKEGTEGKLWLYKWDDWVKVAKEYGVSPYIRDAEEENEE</sequence>
<proteinExistence type="predicted"/>
<keyword evidence="3" id="KW-1185">Reference proteome</keyword>
<evidence type="ECO:0000313" key="2">
    <source>
        <dbReference type="EMBL" id="AWY08167.1"/>
    </source>
</evidence>
<dbReference type="GO" id="GO:0006950">
    <property type="term" value="P:response to stress"/>
    <property type="evidence" value="ECO:0007669"/>
    <property type="project" value="UniProtKB-ARBA"/>
</dbReference>
<dbReference type="RefSeq" id="YP_009803445.1">
    <property type="nucleotide sequence ID" value="NC_047994.1"/>
</dbReference>
<protein>
    <recommendedName>
        <fullName evidence="1">SprT-like domain-containing protein</fullName>
    </recommendedName>
</protein>
<feature type="domain" description="SprT-like" evidence="1">
    <location>
        <begin position="31"/>
        <end position="107"/>
    </location>
</feature>
<dbReference type="Proteomes" id="UP000250540">
    <property type="component" value="Segment"/>
</dbReference>
<dbReference type="GeneID" id="54994008"/>